<dbReference type="Gramene" id="ONIVA07G25830.1">
    <property type="protein sequence ID" value="ONIVA07G25830.1"/>
    <property type="gene ID" value="ONIVA07G25830"/>
</dbReference>
<dbReference type="STRING" id="4536.A0A0E0I5M0"/>
<dbReference type="Proteomes" id="UP000006591">
    <property type="component" value="Chromosome 7"/>
</dbReference>
<dbReference type="AlphaFoldDB" id="A0A0E0I5M0"/>
<feature type="transmembrane region" description="Helical" evidence="1">
    <location>
        <begin position="6"/>
        <end position="29"/>
    </location>
</feature>
<organism evidence="2">
    <name type="scientific">Oryza nivara</name>
    <name type="common">Indian wild rice</name>
    <name type="synonym">Oryza sativa f. spontanea</name>
    <dbReference type="NCBI Taxonomy" id="4536"/>
    <lineage>
        <taxon>Eukaryota</taxon>
        <taxon>Viridiplantae</taxon>
        <taxon>Streptophyta</taxon>
        <taxon>Embryophyta</taxon>
        <taxon>Tracheophyta</taxon>
        <taxon>Spermatophyta</taxon>
        <taxon>Magnoliopsida</taxon>
        <taxon>Liliopsida</taxon>
        <taxon>Poales</taxon>
        <taxon>Poaceae</taxon>
        <taxon>BOP clade</taxon>
        <taxon>Oryzoideae</taxon>
        <taxon>Oryzeae</taxon>
        <taxon>Oryzinae</taxon>
        <taxon>Oryza</taxon>
    </lineage>
</organism>
<feature type="transmembrane region" description="Helical" evidence="1">
    <location>
        <begin position="206"/>
        <end position="226"/>
    </location>
</feature>
<evidence type="ECO:0000313" key="3">
    <source>
        <dbReference type="Proteomes" id="UP000006591"/>
    </source>
</evidence>
<keyword evidence="1" id="KW-1133">Transmembrane helix</keyword>
<feature type="transmembrane region" description="Helical" evidence="1">
    <location>
        <begin position="146"/>
        <end position="168"/>
    </location>
</feature>
<dbReference type="OMA" id="FWAWGLI"/>
<reference evidence="2" key="2">
    <citation type="submission" date="2018-04" db="EMBL/GenBank/DDBJ databases">
        <title>OnivRS2 (Oryza nivara Reference Sequence Version 2).</title>
        <authorList>
            <person name="Zhang J."/>
            <person name="Kudrna D."/>
            <person name="Lee S."/>
            <person name="Talag J."/>
            <person name="Rajasekar S."/>
            <person name="Welchert J."/>
            <person name="Hsing Y.-I."/>
            <person name="Wing R.A."/>
        </authorList>
    </citation>
    <scope>NUCLEOTIDE SEQUENCE [LARGE SCALE GENOMIC DNA]</scope>
    <source>
        <strain evidence="2">SL10</strain>
    </source>
</reference>
<sequence>MGASSLLYTLDIMFTVIAIGIVVIMGAFVPRRCRDYILVFNVLAALSALGLIKAKMVYGAQMFLAAILHLVEIVTILYTFRKELVLLRSNKASLRELVPRRSDEASLQGEARLQEVVLQISDEASLQDKASLQDVLLKVIERARPWAPFFLAGLVSTAYGMVIVFFAGGRPASAFFLGDFGVCFILVGLIVTIARSQHERTQDDRGLWAGTSLVFYILVLLLAAFIGNRTSA</sequence>
<evidence type="ECO:0000256" key="1">
    <source>
        <dbReference type="SAM" id="Phobius"/>
    </source>
</evidence>
<protein>
    <submittedName>
        <fullName evidence="2">Uncharacterized protein</fullName>
    </submittedName>
</protein>
<feature type="transmembrane region" description="Helical" evidence="1">
    <location>
        <begin position="36"/>
        <end position="52"/>
    </location>
</feature>
<feature type="transmembrane region" description="Helical" evidence="1">
    <location>
        <begin position="58"/>
        <end position="80"/>
    </location>
</feature>
<reference evidence="2" key="1">
    <citation type="submission" date="2015-04" db="UniProtKB">
        <authorList>
            <consortium name="EnsemblPlants"/>
        </authorList>
    </citation>
    <scope>IDENTIFICATION</scope>
    <source>
        <strain evidence="2">SL10</strain>
    </source>
</reference>
<dbReference type="HOGENOM" id="CLU_110902_0_0_1"/>
<keyword evidence="1" id="KW-0472">Membrane</keyword>
<keyword evidence="1" id="KW-0812">Transmembrane</keyword>
<keyword evidence="3" id="KW-1185">Reference proteome</keyword>
<evidence type="ECO:0000313" key="2">
    <source>
        <dbReference type="EnsemblPlants" id="ONIVA07G25830.1"/>
    </source>
</evidence>
<name>A0A0E0I5M0_ORYNI</name>
<dbReference type="EnsemblPlants" id="ONIVA07G25830.1">
    <property type="protein sequence ID" value="ONIVA07G25830.1"/>
    <property type="gene ID" value="ONIVA07G25830"/>
</dbReference>
<accession>A0A0E0I5M0</accession>
<proteinExistence type="predicted"/>
<feature type="transmembrane region" description="Helical" evidence="1">
    <location>
        <begin position="174"/>
        <end position="194"/>
    </location>
</feature>